<name>A0A0G1DIT7_9BACT</name>
<proteinExistence type="predicted"/>
<sequence>MNIQIDPLSAFYIAGAIMLLAIAILVYPTLKEKSDKSKKKK</sequence>
<accession>A0A0G1DIT7</accession>
<dbReference type="AlphaFoldDB" id="A0A0G1DIT7"/>
<keyword evidence="1" id="KW-0812">Transmembrane</keyword>
<reference evidence="2 3" key="1">
    <citation type="journal article" date="2015" name="Nature">
        <title>rRNA introns, odd ribosomes, and small enigmatic genomes across a large radiation of phyla.</title>
        <authorList>
            <person name="Brown C.T."/>
            <person name="Hug L.A."/>
            <person name="Thomas B.C."/>
            <person name="Sharon I."/>
            <person name="Castelle C.J."/>
            <person name="Singh A."/>
            <person name="Wilkins M.J."/>
            <person name="Williams K.H."/>
            <person name="Banfield J.F."/>
        </authorList>
    </citation>
    <scope>NUCLEOTIDE SEQUENCE [LARGE SCALE GENOMIC DNA]</scope>
</reference>
<evidence type="ECO:0000313" key="2">
    <source>
        <dbReference type="EMBL" id="KKS97760.1"/>
    </source>
</evidence>
<gene>
    <name evidence="2" type="ORF">UV73_C0005G0037</name>
</gene>
<protein>
    <submittedName>
        <fullName evidence="2">Uncharacterized protein</fullName>
    </submittedName>
</protein>
<evidence type="ECO:0000256" key="1">
    <source>
        <dbReference type="SAM" id="Phobius"/>
    </source>
</evidence>
<dbReference type="Proteomes" id="UP000034894">
    <property type="component" value="Unassembled WGS sequence"/>
</dbReference>
<feature type="transmembrane region" description="Helical" evidence="1">
    <location>
        <begin position="12"/>
        <end position="30"/>
    </location>
</feature>
<dbReference type="EMBL" id="LCFP01000005">
    <property type="protein sequence ID" value="KKS97760.1"/>
    <property type="molecule type" value="Genomic_DNA"/>
</dbReference>
<keyword evidence="1" id="KW-1133">Transmembrane helix</keyword>
<keyword evidence="1" id="KW-0472">Membrane</keyword>
<comment type="caution">
    <text evidence="2">The sequence shown here is derived from an EMBL/GenBank/DDBJ whole genome shotgun (WGS) entry which is preliminary data.</text>
</comment>
<organism evidence="2 3">
    <name type="scientific">Candidatus Gottesmanbacteria bacterium GW2011_GWA2_43_14</name>
    <dbReference type="NCBI Taxonomy" id="1618443"/>
    <lineage>
        <taxon>Bacteria</taxon>
        <taxon>Candidatus Gottesmaniibacteriota</taxon>
    </lineage>
</organism>
<evidence type="ECO:0000313" key="3">
    <source>
        <dbReference type="Proteomes" id="UP000034894"/>
    </source>
</evidence>